<dbReference type="EMBL" id="JPRF03000042">
    <property type="protein sequence ID" value="OEV34949.1"/>
    <property type="molecule type" value="Genomic_DNA"/>
</dbReference>
<keyword evidence="1" id="KW-1133">Transmembrane helix</keyword>
<feature type="transmembrane region" description="Helical" evidence="1">
    <location>
        <begin position="15"/>
        <end position="33"/>
    </location>
</feature>
<evidence type="ECO:0000313" key="2">
    <source>
        <dbReference type="EMBL" id="OEV34949.1"/>
    </source>
</evidence>
<keyword evidence="1" id="KW-0472">Membrane</keyword>
<accession>A0A1E7N2M5</accession>
<keyword evidence="1" id="KW-0812">Transmembrane</keyword>
<dbReference type="KEGG" id="kau:B6264_27115"/>
<evidence type="ECO:0000256" key="1">
    <source>
        <dbReference type="SAM" id="Phobius"/>
    </source>
</evidence>
<feature type="transmembrane region" description="Helical" evidence="1">
    <location>
        <begin position="140"/>
        <end position="160"/>
    </location>
</feature>
<organism evidence="2 3">
    <name type="scientific">Kitasatospora aureofaciens</name>
    <name type="common">Streptomyces aureofaciens</name>
    <dbReference type="NCBI Taxonomy" id="1894"/>
    <lineage>
        <taxon>Bacteria</taxon>
        <taxon>Bacillati</taxon>
        <taxon>Actinomycetota</taxon>
        <taxon>Actinomycetes</taxon>
        <taxon>Kitasatosporales</taxon>
        <taxon>Streptomycetaceae</taxon>
        <taxon>Kitasatospora</taxon>
    </lineage>
</organism>
<name>A0A1E7N2M5_KITAU</name>
<dbReference type="Proteomes" id="UP000037395">
    <property type="component" value="Unassembled WGS sequence"/>
</dbReference>
<proteinExistence type="predicted"/>
<sequence length="174" mass="19461">MDGDPAVILRRVRRWLRFFLVCLVLSGLTAFPLETETGWLVDFASGPAAPLADHFPAALAWFERVHTGIVETNDRFPFLAYGTDWLAFAHLVIGAAFWGPLKDPVRNIWVIRWAVLACGAVIPLALVCGPLRGIPLAWRFIDMSFGVFGVIPLLIVLRALRPLERSFQQRTATH</sequence>
<reference evidence="2" key="1">
    <citation type="submission" date="2016-08" db="EMBL/GenBank/DDBJ databases">
        <title>Sequencing, Assembly and Comparative Genomics of S. aureofaciens ATCC 10762.</title>
        <authorList>
            <person name="Gradnigo J.S."/>
            <person name="Johnson N."/>
            <person name="Somerville G.A."/>
        </authorList>
    </citation>
    <scope>NUCLEOTIDE SEQUENCE [LARGE SCALE GENOMIC DNA]</scope>
    <source>
        <strain evidence="2">ATCC 10762</strain>
    </source>
</reference>
<comment type="caution">
    <text evidence="2">The sequence shown here is derived from an EMBL/GenBank/DDBJ whole genome shotgun (WGS) entry which is preliminary data.</text>
</comment>
<evidence type="ECO:0008006" key="4">
    <source>
        <dbReference type="Google" id="ProtNLM"/>
    </source>
</evidence>
<evidence type="ECO:0000313" key="3">
    <source>
        <dbReference type="Proteomes" id="UP000037395"/>
    </source>
</evidence>
<gene>
    <name evidence="2" type="ORF">HS99_0035100</name>
</gene>
<dbReference type="GeneID" id="97489246"/>
<dbReference type="RefSeq" id="WP_030554140.1">
    <property type="nucleotide sequence ID" value="NZ_BMUB01000023.1"/>
</dbReference>
<dbReference type="AlphaFoldDB" id="A0A1E7N2M5"/>
<dbReference type="OrthoDB" id="190649at2"/>
<feature type="transmembrane region" description="Helical" evidence="1">
    <location>
        <begin position="78"/>
        <end position="98"/>
    </location>
</feature>
<feature type="transmembrane region" description="Helical" evidence="1">
    <location>
        <begin position="110"/>
        <end position="134"/>
    </location>
</feature>
<protein>
    <recommendedName>
        <fullName evidence="4">Cytoplasmic membrane protein</fullName>
    </recommendedName>
</protein>
<keyword evidence="3" id="KW-1185">Reference proteome</keyword>